<proteinExistence type="predicted"/>
<evidence type="ECO:0000313" key="1">
    <source>
        <dbReference type="EMBL" id="GAG18275.1"/>
    </source>
</evidence>
<organism evidence="1">
    <name type="scientific">marine sediment metagenome</name>
    <dbReference type="NCBI Taxonomy" id="412755"/>
    <lineage>
        <taxon>unclassified sequences</taxon>
        <taxon>metagenomes</taxon>
        <taxon>ecological metagenomes</taxon>
    </lineage>
</organism>
<reference evidence="1" key="1">
    <citation type="journal article" date="2014" name="Front. Microbiol.">
        <title>High frequency of phylogenetically diverse reductive dehalogenase-homologous genes in deep subseafloor sedimentary metagenomes.</title>
        <authorList>
            <person name="Kawai M."/>
            <person name="Futagami T."/>
            <person name="Toyoda A."/>
            <person name="Takaki Y."/>
            <person name="Nishi S."/>
            <person name="Hori S."/>
            <person name="Arai W."/>
            <person name="Tsubouchi T."/>
            <person name="Morono Y."/>
            <person name="Uchiyama I."/>
            <person name="Ito T."/>
            <person name="Fujiyama A."/>
            <person name="Inagaki F."/>
            <person name="Takami H."/>
        </authorList>
    </citation>
    <scope>NUCLEOTIDE SEQUENCE</scope>
    <source>
        <strain evidence="1">Expedition CK06-06</strain>
    </source>
</reference>
<protein>
    <submittedName>
        <fullName evidence="1">Uncharacterized protein</fullName>
    </submittedName>
</protein>
<gene>
    <name evidence="1" type="ORF">S01H1_60143</name>
</gene>
<comment type="caution">
    <text evidence="1">The sequence shown here is derived from an EMBL/GenBank/DDBJ whole genome shotgun (WGS) entry which is preliminary data.</text>
</comment>
<dbReference type="EMBL" id="BARS01039382">
    <property type="protein sequence ID" value="GAG18275.1"/>
    <property type="molecule type" value="Genomic_DNA"/>
</dbReference>
<feature type="non-terminal residue" evidence="1">
    <location>
        <position position="41"/>
    </location>
</feature>
<name>X0VJ37_9ZZZZ</name>
<accession>X0VJ37</accession>
<sequence length="41" mass="4594">MRTRIVAEVEKRIDLDALPQVRQLTAQAVGCYTKGLINHEG</sequence>
<dbReference type="AlphaFoldDB" id="X0VJ37"/>